<keyword evidence="5 9" id="KW-0653">Protein transport</keyword>
<dbReference type="HOGENOM" id="CLU_078034_1_1_1"/>
<evidence type="ECO:0000256" key="4">
    <source>
        <dbReference type="ARBA" id="ARBA00022692"/>
    </source>
</evidence>
<name>G8JXV8_ERECY</name>
<dbReference type="Proteomes" id="UP000006790">
    <property type="component" value="Chromosome 8"/>
</dbReference>
<keyword evidence="9" id="KW-0931">ER-Golgi transport</keyword>
<comment type="subcellular location">
    <subcellularLocation>
        <location evidence="1">Golgi apparatus membrane</location>
        <topology evidence="1">Single-pass type IV membrane protein</topology>
    </subcellularLocation>
</comment>
<keyword evidence="12" id="KW-1185">Reference proteome</keyword>
<dbReference type="InterPro" id="IPR023601">
    <property type="entry name" value="Golgi_SNAP_su1"/>
</dbReference>
<evidence type="ECO:0000256" key="2">
    <source>
        <dbReference type="ARBA" id="ARBA00008473"/>
    </source>
</evidence>
<sequence>MGSFVTVRGKAISLESQADTLLSRYSSYAQTTSSEADSNEKNLDERIERLLTERKGVVDQLQGICDDSVNISSSKLSQLQRHREILQQHWQTFYEIRSSIQQERSRINLLCSVKRTIKENRKDQSELQTDEDSYIANESRRIEESHSVVDRLISQAFETRDHFVSQRVTLQRANDRVYQTLQRIPGIKHVIANINTRRRKNALILSSLITACILFLFFTW</sequence>
<reference evidence="12" key="1">
    <citation type="journal article" date="2012" name="G3 (Bethesda)">
        <title>Pichia sorbitophila, an interspecies yeast hybrid reveals early steps of genome resolution following polyploidization.</title>
        <authorList>
            <person name="Leh Louis V."/>
            <person name="Despons L."/>
            <person name="Friedrich A."/>
            <person name="Martin T."/>
            <person name="Durrens P."/>
            <person name="Casaregola S."/>
            <person name="Neuveglise C."/>
            <person name="Fairhead C."/>
            <person name="Marck C."/>
            <person name="Cruz J.A."/>
            <person name="Straub M.L."/>
            <person name="Kugler V."/>
            <person name="Sacerdot C."/>
            <person name="Uzunov Z."/>
            <person name="Thierry A."/>
            <person name="Weiss S."/>
            <person name="Bleykasten C."/>
            <person name="De Montigny J."/>
            <person name="Jacques N."/>
            <person name="Jung P."/>
            <person name="Lemaire M."/>
            <person name="Mallet S."/>
            <person name="Morel G."/>
            <person name="Richard G.F."/>
            <person name="Sarkar A."/>
            <person name="Savel G."/>
            <person name="Schacherer J."/>
            <person name="Seret M.L."/>
            <person name="Talla E."/>
            <person name="Samson G."/>
            <person name="Jubin C."/>
            <person name="Poulain J."/>
            <person name="Vacherie B."/>
            <person name="Barbe V."/>
            <person name="Pelletier E."/>
            <person name="Sherman D.J."/>
            <person name="Westhof E."/>
            <person name="Weissenbach J."/>
            <person name="Baret P.V."/>
            <person name="Wincker P."/>
            <person name="Gaillardin C."/>
            <person name="Dujon B."/>
            <person name="Souciet J.L."/>
        </authorList>
    </citation>
    <scope>NUCLEOTIDE SEQUENCE [LARGE SCALE GENOMIC DNA]</scope>
    <source>
        <strain evidence="12">CBS 270.75 / DBVPG 7215 / KCTC 17166 / NRRL Y-17582</strain>
    </source>
</reference>
<dbReference type="PANTHER" id="PTHR21094:SF2">
    <property type="entry name" value="GOLGI SNAP RECEPTOR COMPLEX MEMBER 1"/>
    <property type="match status" value="1"/>
</dbReference>
<proteinExistence type="inferred from homology"/>
<dbReference type="GO" id="GO:0006886">
    <property type="term" value="P:intracellular protein transport"/>
    <property type="evidence" value="ECO:0007669"/>
    <property type="project" value="EnsemblFungi"/>
</dbReference>
<dbReference type="AlphaFoldDB" id="G8JXV8"/>
<dbReference type="GO" id="GO:0048219">
    <property type="term" value="P:inter-Golgi cisterna vesicle-mediated transport"/>
    <property type="evidence" value="ECO:0007669"/>
    <property type="project" value="TreeGrafter"/>
</dbReference>
<evidence type="ECO:0000256" key="5">
    <source>
        <dbReference type="ARBA" id="ARBA00022927"/>
    </source>
</evidence>
<gene>
    <name evidence="11" type="ordered locus">Ecym_8413</name>
</gene>
<feature type="transmembrane region" description="Helical" evidence="10">
    <location>
        <begin position="202"/>
        <end position="219"/>
    </location>
</feature>
<comment type="function">
    <text evidence="9">Involved in transport from the ER to the Golgi apparatus as well as in intra-Golgi transport. It belongs to a super-family of proteins called t-SNAREs or soluble NSF (N-ethylmaleimide-sensitive factor) attachment protein receptor.</text>
</comment>
<comment type="subunit">
    <text evidence="9">Component of several multiprotein Golgi SNARE complexes.</text>
</comment>
<dbReference type="GO" id="GO:0006906">
    <property type="term" value="P:vesicle fusion"/>
    <property type="evidence" value="ECO:0007669"/>
    <property type="project" value="EnsemblFungi"/>
</dbReference>
<dbReference type="InParanoid" id="G8JXV8"/>
<dbReference type="GO" id="GO:0005484">
    <property type="term" value="F:SNAP receptor activity"/>
    <property type="evidence" value="ECO:0007669"/>
    <property type="project" value="EnsemblFungi"/>
</dbReference>
<keyword evidence="7 9" id="KW-0333">Golgi apparatus</keyword>
<dbReference type="RefSeq" id="XP_003648499.1">
    <property type="nucleotide sequence ID" value="XM_003648451.1"/>
</dbReference>
<accession>G8JXV8</accession>
<dbReference type="GO" id="GO:0005797">
    <property type="term" value="C:Golgi medial cisterna"/>
    <property type="evidence" value="ECO:0007669"/>
    <property type="project" value="EnsemblFungi"/>
</dbReference>
<evidence type="ECO:0000256" key="10">
    <source>
        <dbReference type="SAM" id="Phobius"/>
    </source>
</evidence>
<dbReference type="GO" id="GO:0005801">
    <property type="term" value="C:cis-Golgi network"/>
    <property type="evidence" value="ECO:0007669"/>
    <property type="project" value="InterPro"/>
</dbReference>
<evidence type="ECO:0000313" key="12">
    <source>
        <dbReference type="Proteomes" id="UP000006790"/>
    </source>
</evidence>
<evidence type="ECO:0000256" key="7">
    <source>
        <dbReference type="ARBA" id="ARBA00023034"/>
    </source>
</evidence>
<dbReference type="KEGG" id="erc:Ecym_8413"/>
<dbReference type="GO" id="GO:0006888">
    <property type="term" value="P:endoplasmic reticulum to Golgi vesicle-mediated transport"/>
    <property type="evidence" value="ECO:0007669"/>
    <property type="project" value="EnsemblFungi"/>
</dbReference>
<evidence type="ECO:0000256" key="8">
    <source>
        <dbReference type="ARBA" id="ARBA00023136"/>
    </source>
</evidence>
<dbReference type="eggNOG" id="KOG3208">
    <property type="taxonomic scope" value="Eukaryota"/>
</dbReference>
<dbReference type="GeneID" id="11472771"/>
<protein>
    <recommendedName>
        <fullName evidence="9">Golgi SNAP receptor complex member 1</fullName>
    </recommendedName>
</protein>
<keyword evidence="3 9" id="KW-0813">Transport</keyword>
<dbReference type="GO" id="GO:0031201">
    <property type="term" value="C:SNARE complex"/>
    <property type="evidence" value="ECO:0007669"/>
    <property type="project" value="EnsemblFungi"/>
</dbReference>
<dbReference type="OMA" id="QAYAVND"/>
<evidence type="ECO:0000256" key="3">
    <source>
        <dbReference type="ARBA" id="ARBA00022448"/>
    </source>
</evidence>
<keyword evidence="4 10" id="KW-0812">Transmembrane</keyword>
<dbReference type="PANTHER" id="PTHR21094">
    <property type="entry name" value="GOS-28 SNARE- RELATED"/>
    <property type="match status" value="1"/>
</dbReference>
<evidence type="ECO:0000256" key="9">
    <source>
        <dbReference type="PIRNR" id="PIRNR027109"/>
    </source>
</evidence>
<evidence type="ECO:0000256" key="6">
    <source>
        <dbReference type="ARBA" id="ARBA00022989"/>
    </source>
</evidence>
<dbReference type="PIRSF" id="PIRSF027109">
    <property type="entry name" value="Golgi_SNARE"/>
    <property type="match status" value="1"/>
</dbReference>
<keyword evidence="6 10" id="KW-1133">Transmembrane helix</keyword>
<organism evidence="11 12">
    <name type="scientific">Eremothecium cymbalariae (strain CBS 270.75 / DBVPG 7215 / KCTC 17166 / NRRL Y-17582)</name>
    <name type="common">Yeast</name>
    <dbReference type="NCBI Taxonomy" id="931890"/>
    <lineage>
        <taxon>Eukaryota</taxon>
        <taxon>Fungi</taxon>
        <taxon>Dikarya</taxon>
        <taxon>Ascomycota</taxon>
        <taxon>Saccharomycotina</taxon>
        <taxon>Saccharomycetes</taxon>
        <taxon>Saccharomycetales</taxon>
        <taxon>Saccharomycetaceae</taxon>
        <taxon>Eremothecium</taxon>
    </lineage>
</organism>
<comment type="similarity">
    <text evidence="2 9">Belongs to the GOSR1 family.</text>
</comment>
<dbReference type="EMBL" id="CP002504">
    <property type="protein sequence ID" value="AET41682.1"/>
    <property type="molecule type" value="Genomic_DNA"/>
</dbReference>
<evidence type="ECO:0000313" key="11">
    <source>
        <dbReference type="EMBL" id="AET41682.1"/>
    </source>
</evidence>
<dbReference type="GO" id="GO:0000139">
    <property type="term" value="C:Golgi membrane"/>
    <property type="evidence" value="ECO:0007669"/>
    <property type="project" value="UniProtKB-SubCell"/>
</dbReference>
<evidence type="ECO:0000256" key="1">
    <source>
        <dbReference type="ARBA" id="ARBA00004409"/>
    </source>
</evidence>
<dbReference type="FunCoup" id="G8JXV8">
    <property type="interactions" value="849"/>
</dbReference>
<keyword evidence="8 9" id="KW-0472">Membrane</keyword>
<dbReference type="STRING" id="931890.G8JXV8"/>
<dbReference type="Pfam" id="PF12352">
    <property type="entry name" value="V-SNARE_C"/>
    <property type="match status" value="1"/>
</dbReference>
<dbReference type="OrthoDB" id="422156at2759"/>